<evidence type="ECO:0000256" key="3">
    <source>
        <dbReference type="ARBA" id="ARBA00023239"/>
    </source>
</evidence>
<dbReference type="EC" id="4.2.3.153" evidence="2"/>
<evidence type="ECO:0000256" key="1">
    <source>
        <dbReference type="ARBA" id="ARBA00003810"/>
    </source>
</evidence>
<dbReference type="Pfam" id="PF04476">
    <property type="entry name" value="4HFCP_synth"/>
    <property type="match status" value="1"/>
</dbReference>
<keyword evidence="3" id="KW-0456">Lyase</keyword>
<protein>
    <recommendedName>
        <fullName evidence="2">(5-formylfuran-3-yl)methyl phosphate synthase</fullName>
        <ecNumber evidence="2">4.2.3.153</ecNumber>
    </recommendedName>
    <alternativeName>
        <fullName evidence="5">4-(hydroxymethyl)-2-furancarboxaldehyde-phosphate synthase</fullName>
    </alternativeName>
</protein>
<keyword evidence="4" id="KW-0704">Schiff base</keyword>
<dbReference type="RefSeq" id="WP_250932252.1">
    <property type="nucleotide sequence ID" value="NZ_JAMQBK010000083.1"/>
</dbReference>
<evidence type="ECO:0000256" key="5">
    <source>
        <dbReference type="ARBA" id="ARBA00032523"/>
    </source>
</evidence>
<comment type="catalytic activity">
    <reaction evidence="6">
        <text>2 D-glyceraldehyde 3-phosphate = 4-(hydroxymethyl)-2-furancarboxaldehyde phosphate + phosphate + 2 H2O</text>
        <dbReference type="Rhea" id="RHEA:43536"/>
        <dbReference type="ChEBI" id="CHEBI:15377"/>
        <dbReference type="ChEBI" id="CHEBI:43474"/>
        <dbReference type="ChEBI" id="CHEBI:59776"/>
        <dbReference type="ChEBI" id="CHEBI:83407"/>
        <dbReference type="EC" id="4.2.3.153"/>
    </reaction>
</comment>
<evidence type="ECO:0000313" key="7">
    <source>
        <dbReference type="EMBL" id="MCM2374368.1"/>
    </source>
</evidence>
<dbReference type="InterPro" id="IPR007565">
    <property type="entry name" value="4HFCP_synth"/>
</dbReference>
<comment type="function">
    <text evidence="1">Catalyzes the formation of 4-(hydroxymethyl)-2-furancarboxaldehyde phosphate (4-HFC-P) from two molecules of glyceraldehyde-3-P (GA-3-P).</text>
</comment>
<dbReference type="EMBL" id="JAMQBK010000083">
    <property type="protein sequence ID" value="MCM2374368.1"/>
    <property type="molecule type" value="Genomic_DNA"/>
</dbReference>
<evidence type="ECO:0000256" key="2">
    <source>
        <dbReference type="ARBA" id="ARBA00012553"/>
    </source>
</evidence>
<proteinExistence type="predicted"/>
<name>A0ABT0UBJ8_9BACT</name>
<organism evidence="7 8">
    <name type="scientific">Aporhodopirellula aestuarii</name>
    <dbReference type="NCBI Taxonomy" id="2950107"/>
    <lineage>
        <taxon>Bacteria</taxon>
        <taxon>Pseudomonadati</taxon>
        <taxon>Planctomycetota</taxon>
        <taxon>Planctomycetia</taxon>
        <taxon>Pirellulales</taxon>
        <taxon>Pirellulaceae</taxon>
        <taxon>Aporhodopirellula</taxon>
    </lineage>
</organism>
<dbReference type="Proteomes" id="UP001202961">
    <property type="component" value="Unassembled WGS sequence"/>
</dbReference>
<evidence type="ECO:0000256" key="4">
    <source>
        <dbReference type="ARBA" id="ARBA00023270"/>
    </source>
</evidence>
<gene>
    <name evidence="7" type="ORF">NB063_27435</name>
</gene>
<keyword evidence="8" id="KW-1185">Reference proteome</keyword>
<evidence type="ECO:0000256" key="6">
    <source>
        <dbReference type="ARBA" id="ARBA00047628"/>
    </source>
</evidence>
<evidence type="ECO:0000313" key="8">
    <source>
        <dbReference type="Proteomes" id="UP001202961"/>
    </source>
</evidence>
<comment type="caution">
    <text evidence="7">The sequence shown here is derived from an EMBL/GenBank/DDBJ whole genome shotgun (WGS) entry which is preliminary data.</text>
</comment>
<accession>A0ABT0UBJ8</accession>
<reference evidence="7 8" key="1">
    <citation type="journal article" date="2022" name="Syst. Appl. Microbiol.">
        <title>Rhodopirellula aestuarii sp. nov., a novel member of the genus Rhodopirellula isolated from brackish sediments collected in the Tagus River estuary, Portugal.</title>
        <authorList>
            <person name="Vitorino I.R."/>
            <person name="Klimek D."/>
            <person name="Calusinska M."/>
            <person name="Lobo-da-Cunha A."/>
            <person name="Vasconcelos V."/>
            <person name="Lage O.M."/>
        </authorList>
    </citation>
    <scope>NUCLEOTIDE SEQUENCE [LARGE SCALE GENOMIC DNA]</scope>
    <source>
        <strain evidence="7 8">ICT_H3.1</strain>
    </source>
</reference>
<sequence length="258" mass="27490">MIAPNTAPASIAQLLVSVRDISEASLVVSTGIDVIDFKEPHDGPLAPVDPAIWMSASVLFPHASLSAALGETRSALALAARVPPNFRFAKVGPSGLQSATQLERVWRSLALPPNVELVPVAYADHKAADCLDASRVLASAITTNRRRLLIDTFCKNGQSLSEHLPTAQLASLLSDARQAGVWVAFAGSIKLPEALRLHDCGVIPDCWGVRGDVCFATADSSQPRTGQLDVDRVNRWRKALKPSVGCPIIPESGSPERH</sequence>